<dbReference type="SMART" id="SM01420">
    <property type="entry name" value="TRP_2"/>
    <property type="match status" value="1"/>
</dbReference>
<keyword evidence="6" id="KW-0040">ANK repeat</keyword>
<evidence type="ECO:0000313" key="13">
    <source>
        <dbReference type="EMBL" id="KAE9522301.1"/>
    </source>
</evidence>
<protein>
    <recommendedName>
        <fullName evidence="12">Transient receptor ion channel domain-containing protein</fullName>
    </recommendedName>
</protein>
<dbReference type="EMBL" id="VYZN01001410">
    <property type="protein sequence ID" value="KAE9522301.1"/>
    <property type="molecule type" value="Genomic_DNA"/>
</dbReference>
<evidence type="ECO:0000256" key="1">
    <source>
        <dbReference type="ARBA" id="ARBA00004141"/>
    </source>
</evidence>
<feature type="transmembrane region" description="Helical" evidence="11">
    <location>
        <begin position="386"/>
        <end position="406"/>
    </location>
</feature>
<comment type="caution">
    <text evidence="13">The sequence shown here is derived from an EMBL/GenBank/DDBJ whole genome shotgun (WGS) entry which is preliminary data.</text>
</comment>
<keyword evidence="3 11" id="KW-0812">Transmembrane</keyword>
<dbReference type="InterPro" id="IPR036770">
    <property type="entry name" value="Ankyrin_rpt-contain_sf"/>
</dbReference>
<dbReference type="InterPro" id="IPR013555">
    <property type="entry name" value="TRP_dom"/>
</dbReference>
<keyword evidence="2" id="KW-0813">Transport</keyword>
<evidence type="ECO:0000256" key="3">
    <source>
        <dbReference type="ARBA" id="ARBA00022692"/>
    </source>
</evidence>
<dbReference type="GO" id="GO:0051480">
    <property type="term" value="P:regulation of cytosolic calcium ion concentration"/>
    <property type="evidence" value="ECO:0007669"/>
    <property type="project" value="TreeGrafter"/>
</dbReference>
<dbReference type="Proteomes" id="UP000475862">
    <property type="component" value="Unassembled WGS sequence"/>
</dbReference>
<dbReference type="Pfam" id="PF00023">
    <property type="entry name" value="Ank"/>
    <property type="match status" value="1"/>
</dbReference>
<comment type="subcellular location">
    <subcellularLocation>
        <location evidence="1">Membrane</location>
        <topology evidence="1">Multi-pass membrane protein</topology>
    </subcellularLocation>
</comment>
<dbReference type="PRINTS" id="PR01097">
    <property type="entry name" value="TRNSRECEPTRP"/>
</dbReference>
<evidence type="ECO:0000256" key="8">
    <source>
        <dbReference type="ARBA" id="ARBA00023136"/>
    </source>
</evidence>
<keyword evidence="5 11" id="KW-1133">Transmembrane helix</keyword>
<evidence type="ECO:0000256" key="6">
    <source>
        <dbReference type="ARBA" id="ARBA00023043"/>
    </source>
</evidence>
<dbReference type="PANTHER" id="PTHR10117:SF54">
    <property type="entry name" value="TRANSIENT RECEPTOR POTENTIAL-GAMMA PROTEIN"/>
    <property type="match status" value="1"/>
</dbReference>
<accession>A0A6G0SX83</accession>
<evidence type="ECO:0000256" key="2">
    <source>
        <dbReference type="ARBA" id="ARBA00022448"/>
    </source>
</evidence>
<evidence type="ECO:0000256" key="5">
    <source>
        <dbReference type="ARBA" id="ARBA00022989"/>
    </source>
</evidence>
<keyword evidence="8 11" id="KW-0472">Membrane</keyword>
<dbReference type="Pfam" id="PF00520">
    <property type="entry name" value="Ion_trans"/>
    <property type="match status" value="1"/>
</dbReference>
<keyword evidence="14" id="KW-1185">Reference proteome</keyword>
<dbReference type="PANTHER" id="PTHR10117">
    <property type="entry name" value="TRANSIENT RECEPTOR POTENTIAL CHANNEL"/>
    <property type="match status" value="1"/>
</dbReference>
<evidence type="ECO:0000256" key="10">
    <source>
        <dbReference type="SAM" id="MobiDB-lite"/>
    </source>
</evidence>
<dbReference type="InterPro" id="IPR005821">
    <property type="entry name" value="Ion_trans_dom"/>
</dbReference>
<feature type="compositionally biased region" description="Acidic residues" evidence="10">
    <location>
        <begin position="140"/>
        <end position="152"/>
    </location>
</feature>
<dbReference type="Gene3D" id="1.25.40.20">
    <property type="entry name" value="Ankyrin repeat-containing domain"/>
    <property type="match status" value="1"/>
</dbReference>
<keyword evidence="9" id="KW-0407">Ion channel</keyword>
<evidence type="ECO:0000313" key="14">
    <source>
        <dbReference type="Proteomes" id="UP000475862"/>
    </source>
</evidence>
<dbReference type="Pfam" id="PF08344">
    <property type="entry name" value="TRP_2"/>
    <property type="match status" value="1"/>
</dbReference>
<keyword evidence="7" id="KW-0406">Ion transport</keyword>
<evidence type="ECO:0000256" key="7">
    <source>
        <dbReference type="ARBA" id="ARBA00023065"/>
    </source>
</evidence>
<reference evidence="13 14" key="1">
    <citation type="submission" date="2019-08" db="EMBL/GenBank/DDBJ databases">
        <title>The genome of the soybean aphid Biotype 1, its phylome, world population structure and adaptation to the North American continent.</title>
        <authorList>
            <person name="Giordano R."/>
            <person name="Donthu R.K."/>
            <person name="Hernandez A.G."/>
            <person name="Wright C.L."/>
            <person name="Zimin A.V."/>
        </authorList>
    </citation>
    <scope>NUCLEOTIDE SEQUENCE [LARGE SCALE GENOMIC DNA]</scope>
    <source>
        <tissue evidence="13">Whole aphids</tissue>
    </source>
</reference>
<dbReference type="GO" id="GO:0005886">
    <property type="term" value="C:plasma membrane"/>
    <property type="evidence" value="ECO:0007669"/>
    <property type="project" value="TreeGrafter"/>
</dbReference>
<sequence>MGVKKETKINMSGQLYSFTDELTPQDEQFFELVKSCNLPAIEKYLKTNSVNINMKFHGDTALHLAIQNQCEPLVDLILRQKGKYLNLHLTNVKIGDSILLAITYDNLRLLDRLLEFEETNGRGKNWGKGSGWKRTASDTDGNDATDDESDSEEFPRFMTPLLLATQCGLYETVEYLLNRGHTLDRPHPPRCTCDERCAAAAMRGEVVTDGCERLNAYWAISNPTFICTTNTSADPVLRCFQLHDELLQCGFEEQVYKAAYTSMAEQVKQFAVDMIVNCRTSDEVKIMLRNRDGCKFRGQFPYPRLITAMDHKQKKFVAQTNIQQVLETAWLGDWIEWKSYSTSRKLAYMLWRFCMLPVMAVLGVFAPDSKLNRANRLPINRMFNSLVAYLVFLVLLFVHSNADKFLARRGAPRFRTWSPIVVFVLGHAVEKTKLRLQQGPERFFRNLWNVFDTVKLTLFTVAFLCWALAAAQAGWVSDDLDRKYWHWADPQLVAESLFAVATVMAYMRLLFLCQLNYDIGPMQVSLGKVLYDFAKFATFLVIIMAAFTCGLGTYYAYYTGMVYKDPETGETARQEDSFVTVADTFKTLFWGIFCMTSLDAPNVVVGNTEVATNDSVDTATQSHQFTQLVGYGLFAAFEVLMVIVMMNMLIAAMSDTFQRVADNAEYEWLFGRTQVYVSYMLMDDMPPPFNLLPTAGWLIRAKRIVSRNHGYDRLSSDGERGGYDGRYSKQDATEFRELMTEIIKRYFMHRTQVD</sequence>
<dbReference type="AlphaFoldDB" id="A0A6G0SX83"/>
<proteinExistence type="predicted"/>
<feature type="transmembrane region" description="Helical" evidence="11">
    <location>
        <begin position="346"/>
        <end position="366"/>
    </location>
</feature>
<feature type="transmembrane region" description="Helical" evidence="11">
    <location>
        <begin position="456"/>
        <end position="476"/>
    </location>
</feature>
<name>A0A6G0SX83_APHGL</name>
<dbReference type="InterPro" id="IPR002153">
    <property type="entry name" value="TRPC_channel"/>
</dbReference>
<evidence type="ECO:0000256" key="11">
    <source>
        <dbReference type="SAM" id="Phobius"/>
    </source>
</evidence>
<feature type="transmembrane region" description="Helical" evidence="11">
    <location>
        <begin position="536"/>
        <end position="557"/>
    </location>
</feature>
<keyword evidence="4" id="KW-0677">Repeat</keyword>
<feature type="domain" description="Transient receptor ion channel" evidence="12">
    <location>
        <begin position="191"/>
        <end position="257"/>
    </location>
</feature>
<dbReference type="InterPro" id="IPR002110">
    <property type="entry name" value="Ankyrin_rpt"/>
</dbReference>
<feature type="transmembrane region" description="Helical" evidence="11">
    <location>
        <begin position="496"/>
        <end position="515"/>
    </location>
</feature>
<dbReference type="SUPFAM" id="SSF48403">
    <property type="entry name" value="Ankyrin repeat"/>
    <property type="match status" value="1"/>
</dbReference>
<evidence type="ECO:0000256" key="9">
    <source>
        <dbReference type="ARBA" id="ARBA00023303"/>
    </source>
</evidence>
<evidence type="ECO:0000259" key="12">
    <source>
        <dbReference type="SMART" id="SM01420"/>
    </source>
</evidence>
<organism evidence="13 14">
    <name type="scientific">Aphis glycines</name>
    <name type="common">Soybean aphid</name>
    <dbReference type="NCBI Taxonomy" id="307491"/>
    <lineage>
        <taxon>Eukaryota</taxon>
        <taxon>Metazoa</taxon>
        <taxon>Ecdysozoa</taxon>
        <taxon>Arthropoda</taxon>
        <taxon>Hexapoda</taxon>
        <taxon>Insecta</taxon>
        <taxon>Pterygota</taxon>
        <taxon>Neoptera</taxon>
        <taxon>Paraneoptera</taxon>
        <taxon>Hemiptera</taxon>
        <taxon>Sternorrhyncha</taxon>
        <taxon>Aphidomorpha</taxon>
        <taxon>Aphidoidea</taxon>
        <taxon>Aphididae</taxon>
        <taxon>Aphidini</taxon>
        <taxon>Aphis</taxon>
        <taxon>Aphis</taxon>
    </lineage>
</organism>
<dbReference type="GO" id="GO:0015279">
    <property type="term" value="F:store-operated calcium channel activity"/>
    <property type="evidence" value="ECO:0007669"/>
    <property type="project" value="TreeGrafter"/>
</dbReference>
<dbReference type="OrthoDB" id="2373987at2759"/>
<feature type="transmembrane region" description="Helical" evidence="11">
    <location>
        <begin position="628"/>
        <end position="650"/>
    </location>
</feature>
<dbReference type="SMART" id="SM00248">
    <property type="entry name" value="ANK"/>
    <property type="match status" value="2"/>
</dbReference>
<dbReference type="GO" id="GO:0070679">
    <property type="term" value="F:inositol 1,4,5 trisphosphate binding"/>
    <property type="evidence" value="ECO:0007669"/>
    <property type="project" value="TreeGrafter"/>
</dbReference>
<evidence type="ECO:0000256" key="4">
    <source>
        <dbReference type="ARBA" id="ARBA00022737"/>
    </source>
</evidence>
<dbReference type="GO" id="GO:0034703">
    <property type="term" value="C:cation channel complex"/>
    <property type="evidence" value="ECO:0007669"/>
    <property type="project" value="UniProtKB-ARBA"/>
</dbReference>
<feature type="region of interest" description="Disordered" evidence="10">
    <location>
        <begin position="127"/>
        <end position="153"/>
    </location>
</feature>
<gene>
    <name evidence="13" type="ORF">AGLY_017312</name>
</gene>